<proteinExistence type="predicted"/>
<dbReference type="OrthoDB" id="10361000at2759"/>
<evidence type="ECO:0000313" key="3">
    <source>
        <dbReference type="Proteomes" id="UP000578531"/>
    </source>
</evidence>
<dbReference type="GeneID" id="59289293"/>
<reference evidence="2 3" key="1">
    <citation type="journal article" date="2020" name="Genomics">
        <title>Complete, high-quality genomes from long-read metagenomic sequencing of two wolf lichen thalli reveals enigmatic genome architecture.</title>
        <authorList>
            <person name="McKenzie S.K."/>
            <person name="Walston R.F."/>
            <person name="Allen J.L."/>
        </authorList>
    </citation>
    <scope>NUCLEOTIDE SEQUENCE [LARGE SCALE GENOMIC DNA]</scope>
    <source>
        <strain evidence="2">WasteWater2</strain>
    </source>
</reference>
<dbReference type="RefSeq" id="XP_037163618.1">
    <property type="nucleotide sequence ID" value="XM_037309539.1"/>
</dbReference>
<name>A0A8H6FT28_9LECA</name>
<dbReference type="AlphaFoldDB" id="A0A8H6FT28"/>
<dbReference type="Proteomes" id="UP000578531">
    <property type="component" value="Unassembled WGS sequence"/>
</dbReference>
<accession>A0A8H6FT28</accession>
<dbReference type="EMBL" id="JACCJC010000032">
    <property type="protein sequence ID" value="KAF6234217.1"/>
    <property type="molecule type" value="Genomic_DNA"/>
</dbReference>
<protein>
    <submittedName>
        <fullName evidence="2">Uncharacterized protein</fullName>
    </submittedName>
</protein>
<gene>
    <name evidence="2" type="ORF">HO173_007637</name>
</gene>
<evidence type="ECO:0000313" key="2">
    <source>
        <dbReference type="EMBL" id="KAF6234217.1"/>
    </source>
</evidence>
<evidence type="ECO:0000256" key="1">
    <source>
        <dbReference type="SAM" id="MobiDB-lite"/>
    </source>
</evidence>
<feature type="region of interest" description="Disordered" evidence="1">
    <location>
        <begin position="1"/>
        <end position="29"/>
    </location>
</feature>
<feature type="compositionally biased region" description="Pro residues" evidence="1">
    <location>
        <begin position="1"/>
        <end position="23"/>
    </location>
</feature>
<keyword evidence="3" id="KW-1185">Reference proteome</keyword>
<sequence>MPPRPRPPPGPPRPPWPTPPPSPANADTIADLPHASKLRYPLHTSAKSLIDLVLDQSSDLTTLLQIRERRMVILVTSNIFDASVIDHALLSLKWEGVVEGAEEI</sequence>
<comment type="caution">
    <text evidence="2">The sequence shown here is derived from an EMBL/GenBank/DDBJ whole genome shotgun (WGS) entry which is preliminary data.</text>
</comment>
<organism evidence="2 3">
    <name type="scientific">Letharia columbiana</name>
    <dbReference type="NCBI Taxonomy" id="112416"/>
    <lineage>
        <taxon>Eukaryota</taxon>
        <taxon>Fungi</taxon>
        <taxon>Dikarya</taxon>
        <taxon>Ascomycota</taxon>
        <taxon>Pezizomycotina</taxon>
        <taxon>Lecanoromycetes</taxon>
        <taxon>OSLEUM clade</taxon>
        <taxon>Lecanoromycetidae</taxon>
        <taxon>Lecanorales</taxon>
        <taxon>Lecanorineae</taxon>
        <taxon>Parmeliaceae</taxon>
        <taxon>Letharia</taxon>
    </lineage>
</organism>